<comment type="caution">
    <text evidence="2">The sequence shown here is derived from an EMBL/GenBank/DDBJ whole genome shotgun (WGS) entry which is preliminary data.</text>
</comment>
<reference evidence="3" key="1">
    <citation type="journal article" date="2013" name="New Phytol.">
        <title>Comparative genomic and transcriptomic analyses reveal the hemibiotrophic stage shift of Colletotrichum fungi.</title>
        <authorList>
            <person name="Gan P."/>
            <person name="Ikeda K."/>
            <person name="Irieda H."/>
            <person name="Narusaka M."/>
            <person name="O'Connell R.J."/>
            <person name="Narusaka Y."/>
            <person name="Takano Y."/>
            <person name="Kubo Y."/>
            <person name="Shirasu K."/>
        </authorList>
    </citation>
    <scope>NUCLEOTIDE SEQUENCE [LARGE SCALE GENOMIC DNA]</scope>
    <source>
        <strain evidence="3">104-T / ATCC 96160 / CBS 514.97 / LARS 414 / MAFF 240422</strain>
    </source>
</reference>
<reference evidence="3" key="2">
    <citation type="journal article" date="2019" name="Mol. Plant Microbe Interact.">
        <title>Genome sequence resources for four phytopathogenic fungi from the Colletotrichum orbiculare species complex.</title>
        <authorList>
            <person name="Gan P."/>
            <person name="Tsushima A."/>
            <person name="Narusaka M."/>
            <person name="Narusaka Y."/>
            <person name="Takano Y."/>
            <person name="Kubo Y."/>
            <person name="Shirasu K."/>
        </authorList>
    </citation>
    <scope>GENOME REANNOTATION</scope>
    <source>
        <strain evidence="3">104-T / ATCC 96160 / CBS 514.97 / LARS 414 / MAFF 240422</strain>
    </source>
</reference>
<keyword evidence="3" id="KW-1185">Reference proteome</keyword>
<dbReference type="AlphaFoldDB" id="A0A484FU93"/>
<gene>
    <name evidence="2" type="ORF">Cob_v005301</name>
</gene>
<dbReference type="Proteomes" id="UP000014480">
    <property type="component" value="Unassembled WGS sequence"/>
</dbReference>
<protein>
    <submittedName>
        <fullName evidence="2">Uncharacterized protein</fullName>
    </submittedName>
</protein>
<proteinExistence type="predicted"/>
<feature type="compositionally biased region" description="Polar residues" evidence="1">
    <location>
        <begin position="41"/>
        <end position="65"/>
    </location>
</feature>
<evidence type="ECO:0000313" key="3">
    <source>
        <dbReference type="Proteomes" id="UP000014480"/>
    </source>
</evidence>
<organism evidence="2 3">
    <name type="scientific">Colletotrichum orbiculare (strain 104-T / ATCC 96160 / CBS 514.97 / LARS 414 / MAFF 240422)</name>
    <name type="common">Cucumber anthracnose fungus</name>
    <name type="synonym">Colletotrichum lagenarium</name>
    <dbReference type="NCBI Taxonomy" id="1213857"/>
    <lineage>
        <taxon>Eukaryota</taxon>
        <taxon>Fungi</taxon>
        <taxon>Dikarya</taxon>
        <taxon>Ascomycota</taxon>
        <taxon>Pezizomycotina</taxon>
        <taxon>Sordariomycetes</taxon>
        <taxon>Hypocreomycetidae</taxon>
        <taxon>Glomerellales</taxon>
        <taxon>Glomerellaceae</taxon>
        <taxon>Colletotrichum</taxon>
        <taxon>Colletotrichum orbiculare species complex</taxon>
    </lineage>
</organism>
<feature type="region of interest" description="Disordered" evidence="1">
    <location>
        <begin position="1"/>
        <end position="74"/>
    </location>
</feature>
<sequence length="74" mass="8356">MSGSRTSSMVVEDGSQQNHSAHQLPADQTTSRNERYRRFMSDNTMSTPYARIHSQSQTQSPSVNEGGQKHNHHQ</sequence>
<dbReference type="EMBL" id="AMCV02000013">
    <property type="protein sequence ID" value="TDZ21710.1"/>
    <property type="molecule type" value="Genomic_DNA"/>
</dbReference>
<evidence type="ECO:0000256" key="1">
    <source>
        <dbReference type="SAM" id="MobiDB-lite"/>
    </source>
</evidence>
<evidence type="ECO:0000313" key="2">
    <source>
        <dbReference type="EMBL" id="TDZ21710.1"/>
    </source>
</evidence>
<name>A0A484FU93_COLOR</name>
<feature type="compositionally biased region" description="Polar residues" evidence="1">
    <location>
        <begin position="1"/>
        <end position="31"/>
    </location>
</feature>
<accession>A0A484FU93</accession>